<dbReference type="UniPathway" id="UPA00079">
    <property type="reaction ID" value="UER00168"/>
</dbReference>
<evidence type="ECO:0000256" key="9">
    <source>
        <dbReference type="NCBIfam" id="TIGR00751"/>
    </source>
</evidence>
<feature type="transmembrane region" description="Helical" evidence="8">
    <location>
        <begin position="231"/>
        <end position="251"/>
    </location>
</feature>
<dbReference type="Pfam" id="PF01040">
    <property type="entry name" value="UbiA"/>
    <property type="match status" value="1"/>
</dbReference>
<dbReference type="KEGG" id="mlz:F6J85_14115"/>
<reference evidence="12" key="1">
    <citation type="submission" date="2019-09" db="EMBL/GenBank/DDBJ databases">
        <title>Mumia zhuanghuii sp. nov. isolated from the intestinal contents of plateau pika (Ochotona curzoniae) in the Qinghai-Tibet plateau of China.</title>
        <authorList>
            <person name="Tian Z."/>
        </authorList>
    </citation>
    <scope>NUCLEOTIDE SEQUENCE [LARGE SCALE GENOMIC DNA]</scope>
    <source>
        <strain evidence="12">L-031</strain>
    </source>
</reference>
<evidence type="ECO:0000256" key="3">
    <source>
        <dbReference type="ARBA" id="ARBA00022475"/>
    </source>
</evidence>
<organism evidence="11 12">
    <name type="scientific">Microbacterium lushaniae</name>
    <dbReference type="NCBI Taxonomy" id="2614639"/>
    <lineage>
        <taxon>Bacteria</taxon>
        <taxon>Bacillati</taxon>
        <taxon>Actinomycetota</taxon>
        <taxon>Actinomycetes</taxon>
        <taxon>Micrococcales</taxon>
        <taxon>Microbacteriaceae</taxon>
        <taxon>Microbacterium</taxon>
    </lineage>
</organism>
<evidence type="ECO:0000256" key="4">
    <source>
        <dbReference type="ARBA" id="ARBA00022679"/>
    </source>
</evidence>
<comment type="subcellular location">
    <subcellularLocation>
        <location evidence="8">Cell membrane</location>
        <topology evidence="8">Multi-pass membrane protein</topology>
    </subcellularLocation>
    <subcellularLocation>
        <location evidence="1">Membrane</location>
        <topology evidence="1">Multi-pass membrane protein</topology>
    </subcellularLocation>
</comment>
<dbReference type="PIRSF" id="PIRSF005355">
    <property type="entry name" value="UBIAD1"/>
    <property type="match status" value="1"/>
</dbReference>
<comment type="similarity">
    <text evidence="8">Belongs to the MenA family. Type 1 subfamily.</text>
</comment>
<keyword evidence="12" id="KW-1185">Reference proteome</keyword>
<dbReference type="GO" id="GO:0005886">
    <property type="term" value="C:plasma membrane"/>
    <property type="evidence" value="ECO:0007669"/>
    <property type="project" value="UniProtKB-SubCell"/>
</dbReference>
<dbReference type="NCBIfam" id="TIGR00751">
    <property type="entry name" value="menA"/>
    <property type="match status" value="1"/>
</dbReference>
<dbReference type="EMBL" id="CP044232">
    <property type="protein sequence ID" value="QEW04110.1"/>
    <property type="molecule type" value="Genomic_DNA"/>
</dbReference>
<keyword evidence="3 8" id="KW-1003">Cell membrane</keyword>
<feature type="transmembrane region" description="Helical" evidence="8">
    <location>
        <begin position="174"/>
        <end position="193"/>
    </location>
</feature>
<accession>A0A5J6L6R3</accession>
<evidence type="ECO:0000256" key="10">
    <source>
        <dbReference type="SAM" id="MobiDB-lite"/>
    </source>
</evidence>
<dbReference type="GO" id="GO:0042371">
    <property type="term" value="P:vitamin K biosynthetic process"/>
    <property type="evidence" value="ECO:0007669"/>
    <property type="project" value="TreeGrafter"/>
</dbReference>
<sequence length="349" mass="37522">MLSIASACRRGPAAGRGLRARLGWHFVAAQPRKRPVRSSSARRRPGGNPQKRPVAAPPPKATVRDWIGAARLRTLPLAVSPVLVGTGAANLGAEPFHWVIALTCLMVAVSLQIGVNFANDYSDGIRGTDDHRVGPARLTASRKAKPRTVLVVALVFFGLGALAGLAIVVRTQQWWMLAVGAACIVAAWFYTGGKRPYGYAGLGELFVFVFFGLVATLGTTWVQAFTLPQEAWFGAVAIGFLACAVLLANNLRDIDQDRAAGKRTLTVRIGRRATQVLYTVLVLAPFGIAAYLALFYPIAWLSLMALLAALPAILIVWTYRVPRELVIALALTSLTSLAYGAFLFWAFIG</sequence>
<evidence type="ECO:0000256" key="2">
    <source>
        <dbReference type="ARBA" id="ARBA00022428"/>
    </source>
</evidence>
<dbReference type="EC" id="2.5.1.74" evidence="8 9"/>
<dbReference type="Proteomes" id="UP000325516">
    <property type="component" value="Chromosome"/>
</dbReference>
<feature type="compositionally biased region" description="Basic residues" evidence="10">
    <location>
        <begin position="31"/>
        <end position="45"/>
    </location>
</feature>
<feature type="region of interest" description="Disordered" evidence="10">
    <location>
        <begin position="30"/>
        <end position="60"/>
    </location>
</feature>
<evidence type="ECO:0000256" key="1">
    <source>
        <dbReference type="ARBA" id="ARBA00004141"/>
    </source>
</evidence>
<proteinExistence type="inferred from homology"/>
<evidence type="ECO:0000256" key="5">
    <source>
        <dbReference type="ARBA" id="ARBA00022692"/>
    </source>
</evidence>
<dbReference type="InterPro" id="IPR000537">
    <property type="entry name" value="UbiA_prenyltransferase"/>
</dbReference>
<dbReference type="InterPro" id="IPR004657">
    <property type="entry name" value="MenA"/>
</dbReference>
<evidence type="ECO:0000313" key="12">
    <source>
        <dbReference type="Proteomes" id="UP000325516"/>
    </source>
</evidence>
<gene>
    <name evidence="8" type="primary">menA</name>
    <name evidence="11" type="ORF">F6J85_14115</name>
</gene>
<dbReference type="InterPro" id="IPR026046">
    <property type="entry name" value="UBIAD1"/>
</dbReference>
<dbReference type="NCBIfam" id="NF004751">
    <property type="entry name" value="PRK06080.1-3"/>
    <property type="match status" value="1"/>
</dbReference>
<keyword evidence="6 8" id="KW-1133">Transmembrane helix</keyword>
<comment type="function">
    <text evidence="8">Conversion of 1,4-dihydroxy-2-naphthoate (DHNA) to demethylmenaquinone (DMK).</text>
</comment>
<comment type="pathway">
    <text evidence="8">Quinol/quinone metabolism; menaquinone biosynthesis; menaquinol from 1,4-dihydroxy-2-naphthoate: step 1/2.</text>
</comment>
<comment type="catalytic activity">
    <reaction evidence="8">
        <text>an all-trans-polyprenyl diphosphate + 1,4-dihydroxy-2-naphthoate + H(+) = a 2-demethylmenaquinol + CO2 + diphosphate</text>
        <dbReference type="Rhea" id="RHEA:26478"/>
        <dbReference type="Rhea" id="RHEA-COMP:9563"/>
        <dbReference type="Rhea" id="RHEA-COMP:9564"/>
        <dbReference type="ChEBI" id="CHEBI:11173"/>
        <dbReference type="ChEBI" id="CHEBI:15378"/>
        <dbReference type="ChEBI" id="CHEBI:16526"/>
        <dbReference type="ChEBI" id="CHEBI:33019"/>
        <dbReference type="ChEBI" id="CHEBI:55437"/>
        <dbReference type="ChEBI" id="CHEBI:58914"/>
        <dbReference type="EC" id="2.5.1.74"/>
    </reaction>
</comment>
<dbReference type="GO" id="GO:0009234">
    <property type="term" value="P:menaquinone biosynthetic process"/>
    <property type="evidence" value="ECO:0007669"/>
    <property type="project" value="UniProtKB-UniRule"/>
</dbReference>
<feature type="transmembrane region" description="Helical" evidence="8">
    <location>
        <begin position="149"/>
        <end position="168"/>
    </location>
</feature>
<keyword evidence="4 8" id="KW-0808">Transferase</keyword>
<protein>
    <recommendedName>
        <fullName evidence="8 9">1,4-dihydroxy-2-naphthoate octaprenyltransferase</fullName>
        <shortName evidence="8">DHNA-octaprenyltransferase</shortName>
        <ecNumber evidence="8 9">2.5.1.74</ecNumber>
    </recommendedName>
</protein>
<dbReference type="Gene3D" id="1.10.357.140">
    <property type="entry name" value="UbiA prenyltransferase"/>
    <property type="match status" value="1"/>
</dbReference>
<keyword evidence="7 8" id="KW-0472">Membrane</keyword>
<dbReference type="AlphaFoldDB" id="A0A5J6L6R3"/>
<dbReference type="PANTHER" id="PTHR13929">
    <property type="entry name" value="1,4-DIHYDROXY-2-NAPHTHOATE OCTAPRENYLTRANSFERASE"/>
    <property type="match status" value="1"/>
</dbReference>
<dbReference type="HAMAP" id="MF_01937">
    <property type="entry name" value="MenA_1"/>
    <property type="match status" value="1"/>
</dbReference>
<keyword evidence="2 8" id="KW-0474">Menaquinone biosynthesis</keyword>
<dbReference type="CDD" id="cd13962">
    <property type="entry name" value="PT_UbiA_UBIAD1"/>
    <property type="match status" value="1"/>
</dbReference>
<feature type="transmembrane region" description="Helical" evidence="8">
    <location>
        <begin position="298"/>
        <end position="319"/>
    </location>
</feature>
<evidence type="ECO:0000313" key="11">
    <source>
        <dbReference type="EMBL" id="QEW04110.1"/>
    </source>
</evidence>
<dbReference type="PANTHER" id="PTHR13929:SF0">
    <property type="entry name" value="UBIA PRENYLTRANSFERASE DOMAIN-CONTAINING PROTEIN 1"/>
    <property type="match status" value="1"/>
</dbReference>
<dbReference type="GO" id="GO:0046428">
    <property type="term" value="F:1,4-dihydroxy-2-naphthoate polyprenyltransferase activity"/>
    <property type="evidence" value="ECO:0007669"/>
    <property type="project" value="UniProtKB-UniRule"/>
</dbReference>
<feature type="transmembrane region" description="Helical" evidence="8">
    <location>
        <begin position="74"/>
        <end position="92"/>
    </location>
</feature>
<name>A0A5J6L6R3_9MICO</name>
<evidence type="ECO:0000256" key="6">
    <source>
        <dbReference type="ARBA" id="ARBA00022989"/>
    </source>
</evidence>
<feature type="transmembrane region" description="Helical" evidence="8">
    <location>
        <begin position="98"/>
        <end position="118"/>
    </location>
</feature>
<feature type="transmembrane region" description="Helical" evidence="8">
    <location>
        <begin position="326"/>
        <end position="348"/>
    </location>
</feature>
<evidence type="ECO:0000256" key="7">
    <source>
        <dbReference type="ARBA" id="ARBA00023136"/>
    </source>
</evidence>
<evidence type="ECO:0000256" key="8">
    <source>
        <dbReference type="HAMAP-Rule" id="MF_01937"/>
    </source>
</evidence>
<feature type="transmembrane region" description="Helical" evidence="8">
    <location>
        <begin position="205"/>
        <end position="225"/>
    </location>
</feature>
<keyword evidence="5 8" id="KW-0812">Transmembrane</keyword>
<feature type="transmembrane region" description="Helical" evidence="8">
    <location>
        <begin position="272"/>
        <end position="292"/>
    </location>
</feature>
<dbReference type="InterPro" id="IPR044878">
    <property type="entry name" value="UbiA_sf"/>
</dbReference>